<dbReference type="Pfam" id="PF01636">
    <property type="entry name" value="APH"/>
    <property type="match status" value="1"/>
</dbReference>
<sequence length="240" mass="27573">MSLGSLIGKGNTADVFEWEDDKVLKLFHQGYPKDAIEKEYNNAIAVRSMNFMKPKVYDMIPFEKRWGIIYEKTLGETMLDCLIRTGDIEKCAFYMADLHKQILSNKTDKVPYYKDFLKNHIPGTLKPDKQNELLQRIEGLEDGCALCHGDFHPGNILISGGNTYVIDYMNICNGPCLYDIARTVFLVEYSEIPDDFNNKEQLIQLRKELADLYLSGMNITRDMIQDYLEIIGEVRKGECG</sequence>
<proteinExistence type="predicted"/>
<dbReference type="SUPFAM" id="SSF56112">
    <property type="entry name" value="Protein kinase-like (PK-like)"/>
    <property type="match status" value="1"/>
</dbReference>
<keyword evidence="3" id="KW-1185">Reference proteome</keyword>
<dbReference type="OrthoDB" id="9802385at2"/>
<dbReference type="Gene3D" id="3.90.1200.10">
    <property type="match status" value="1"/>
</dbReference>
<dbReference type="AlphaFoldDB" id="A0A0H5SWQ9"/>
<evidence type="ECO:0000313" key="3">
    <source>
        <dbReference type="Proteomes" id="UP000236497"/>
    </source>
</evidence>
<dbReference type="InterPro" id="IPR011009">
    <property type="entry name" value="Kinase-like_dom_sf"/>
</dbReference>
<name>A0A0H5SWQ9_HERHM</name>
<reference evidence="2 3" key="1">
    <citation type="submission" date="2015-06" db="EMBL/GenBank/DDBJ databases">
        <authorList>
            <person name="Wibberg Daniel"/>
        </authorList>
    </citation>
    <scope>NUCLEOTIDE SEQUENCE [LARGE SCALE GENOMIC DNA]</scope>
    <source>
        <strain evidence="2 3">T3/55T</strain>
    </source>
</reference>
<evidence type="ECO:0000313" key="2">
    <source>
        <dbReference type="EMBL" id="CRZ34783.1"/>
    </source>
</evidence>
<feature type="domain" description="Aminoglycoside phosphotransferase" evidence="1">
    <location>
        <begin position="6"/>
        <end position="186"/>
    </location>
</feature>
<dbReference type="RefSeq" id="WP_103202886.1">
    <property type="nucleotide sequence ID" value="NZ_CVTD020000016.1"/>
</dbReference>
<dbReference type="Proteomes" id="UP000236497">
    <property type="component" value="Unassembled WGS sequence"/>
</dbReference>
<evidence type="ECO:0000259" key="1">
    <source>
        <dbReference type="Pfam" id="PF01636"/>
    </source>
</evidence>
<accession>A0A0H5SWQ9</accession>
<organism evidence="2 3">
    <name type="scientific">Herbinix hemicellulosilytica</name>
    <dbReference type="NCBI Taxonomy" id="1564487"/>
    <lineage>
        <taxon>Bacteria</taxon>
        <taxon>Bacillati</taxon>
        <taxon>Bacillota</taxon>
        <taxon>Clostridia</taxon>
        <taxon>Lachnospirales</taxon>
        <taxon>Lachnospiraceae</taxon>
        <taxon>Herbinix</taxon>
    </lineage>
</organism>
<protein>
    <recommendedName>
        <fullName evidence="1">Aminoglycoside phosphotransferase domain-containing protein</fullName>
    </recommendedName>
</protein>
<dbReference type="InterPro" id="IPR002575">
    <property type="entry name" value="Aminoglycoside_PTrfase"/>
</dbReference>
<dbReference type="EMBL" id="CVTD020000016">
    <property type="protein sequence ID" value="CRZ34783.1"/>
    <property type="molecule type" value="Genomic_DNA"/>
</dbReference>
<gene>
    <name evidence="2" type="ORF">HHT355_1582</name>
</gene>